<dbReference type="AlphaFoldDB" id="A0ABD2Y2R9"/>
<dbReference type="InterPro" id="IPR036756">
    <property type="entry name" value="H/ACA_rnp_Nop10_sf"/>
</dbReference>
<dbReference type="EMBL" id="JBJUIK010000016">
    <property type="protein sequence ID" value="KAL3500737.1"/>
    <property type="molecule type" value="Genomic_DNA"/>
</dbReference>
<evidence type="ECO:0000313" key="1">
    <source>
        <dbReference type="EMBL" id="KAL3500737.1"/>
    </source>
</evidence>
<dbReference type="SUPFAM" id="SSF144210">
    <property type="entry name" value="Nop10-like SnoRNP"/>
    <property type="match status" value="1"/>
</dbReference>
<accession>A0ABD2Y2R9</accession>
<evidence type="ECO:0000313" key="2">
    <source>
        <dbReference type="Proteomes" id="UP001630127"/>
    </source>
</evidence>
<reference evidence="1 2" key="1">
    <citation type="submission" date="2024-11" db="EMBL/GenBank/DDBJ databases">
        <title>A near-complete genome assembly of Cinchona calisaya.</title>
        <authorList>
            <person name="Lian D.C."/>
            <person name="Zhao X.W."/>
            <person name="Wei L."/>
        </authorList>
    </citation>
    <scope>NUCLEOTIDE SEQUENCE [LARGE SCALE GENOMIC DNA]</scope>
    <source>
        <tissue evidence="1">Nenye</tissue>
    </source>
</reference>
<organism evidence="1 2">
    <name type="scientific">Cinchona calisaya</name>
    <dbReference type="NCBI Taxonomy" id="153742"/>
    <lineage>
        <taxon>Eukaryota</taxon>
        <taxon>Viridiplantae</taxon>
        <taxon>Streptophyta</taxon>
        <taxon>Embryophyta</taxon>
        <taxon>Tracheophyta</taxon>
        <taxon>Spermatophyta</taxon>
        <taxon>Magnoliopsida</taxon>
        <taxon>eudicotyledons</taxon>
        <taxon>Gunneridae</taxon>
        <taxon>Pentapetalae</taxon>
        <taxon>asterids</taxon>
        <taxon>lamiids</taxon>
        <taxon>Gentianales</taxon>
        <taxon>Rubiaceae</taxon>
        <taxon>Cinchonoideae</taxon>
        <taxon>Cinchoneae</taxon>
        <taxon>Cinchona</taxon>
    </lineage>
</organism>
<name>A0ABD2Y2R9_9GENT</name>
<dbReference type="Proteomes" id="UP001630127">
    <property type="component" value="Unassembled WGS sequence"/>
</dbReference>
<comment type="caution">
    <text evidence="1">The sequence shown here is derived from an EMBL/GenBank/DDBJ whole genome shotgun (WGS) entry which is preliminary data.</text>
</comment>
<gene>
    <name evidence="1" type="ORF">ACH5RR_039830</name>
</gene>
<sequence>MESGIVPAENEGLNGKVFGEEEGGAMHIVGMHAHAATLKSKEHVQEIRVMIHMVIRIHMGLILGTKKVVRGKLLFRSCVTDPPALRFASTPRVNGCHKISALYLAFCQFITPSPPTAAAPTSLSGVIPRIVISVGVQIGGFVRNCSSGDHGVSRHLDWTSSLTSLTFEKALPLGLVMLSARFSPDDRYSRQRVASEEEFWFAANSPKY</sequence>
<protein>
    <submittedName>
        <fullName evidence="1">Uncharacterized protein</fullName>
    </submittedName>
</protein>
<proteinExistence type="predicted"/>
<keyword evidence="2" id="KW-1185">Reference proteome</keyword>